<protein>
    <recommendedName>
        <fullName evidence="9">DEAD-box ATP-dependent RNA helicase RhpA</fullName>
        <ecNumber evidence="1">3.6.4.13</ecNumber>
    </recommendedName>
</protein>
<evidence type="ECO:0000256" key="12">
    <source>
        <dbReference type="SAM" id="MobiDB-lite"/>
    </source>
</evidence>
<dbReference type="GO" id="GO:0005829">
    <property type="term" value="C:cytosol"/>
    <property type="evidence" value="ECO:0007669"/>
    <property type="project" value="TreeGrafter"/>
</dbReference>
<dbReference type="SUPFAM" id="SSF52540">
    <property type="entry name" value="P-loop containing nucleoside triphosphate hydrolases"/>
    <property type="match status" value="1"/>
</dbReference>
<keyword evidence="5 11" id="KW-0347">Helicase</keyword>
<evidence type="ECO:0000256" key="8">
    <source>
        <dbReference type="ARBA" id="ARBA00047984"/>
    </source>
</evidence>
<dbReference type="InterPro" id="IPR050079">
    <property type="entry name" value="DEAD_box_RNA_helicase"/>
</dbReference>
<evidence type="ECO:0000313" key="17">
    <source>
        <dbReference type="Proteomes" id="UP000255024"/>
    </source>
</evidence>
<dbReference type="SMART" id="SM00490">
    <property type="entry name" value="HELICc"/>
    <property type="match status" value="1"/>
</dbReference>
<dbReference type="InterPro" id="IPR014001">
    <property type="entry name" value="Helicase_ATP-bd"/>
</dbReference>
<dbReference type="PROSITE" id="PS51195">
    <property type="entry name" value="Q_MOTIF"/>
    <property type="match status" value="1"/>
</dbReference>
<dbReference type="Gene3D" id="3.40.50.300">
    <property type="entry name" value="P-loop containing nucleotide triphosphate hydrolases"/>
    <property type="match status" value="2"/>
</dbReference>
<dbReference type="EMBL" id="UGQL01000001">
    <property type="protein sequence ID" value="STZ26843.1"/>
    <property type="molecule type" value="Genomic_DNA"/>
</dbReference>
<dbReference type="PROSITE" id="PS00039">
    <property type="entry name" value="DEAD_ATP_HELICASE"/>
    <property type="match status" value="1"/>
</dbReference>
<feature type="region of interest" description="Disordered" evidence="12">
    <location>
        <begin position="390"/>
        <end position="420"/>
    </location>
</feature>
<evidence type="ECO:0000259" key="14">
    <source>
        <dbReference type="PROSITE" id="PS51194"/>
    </source>
</evidence>
<keyword evidence="3 11" id="KW-0547">Nucleotide-binding</keyword>
<dbReference type="Pfam" id="PF00270">
    <property type="entry name" value="DEAD"/>
    <property type="match status" value="1"/>
</dbReference>
<dbReference type="GO" id="GO:0003676">
    <property type="term" value="F:nucleic acid binding"/>
    <property type="evidence" value="ECO:0007669"/>
    <property type="project" value="InterPro"/>
</dbReference>
<dbReference type="Proteomes" id="UP000255024">
    <property type="component" value="Unassembled WGS sequence"/>
</dbReference>
<evidence type="ECO:0000256" key="1">
    <source>
        <dbReference type="ARBA" id="ARBA00012552"/>
    </source>
</evidence>
<keyword evidence="2" id="KW-0963">Cytoplasm</keyword>
<dbReference type="CDD" id="cd00268">
    <property type="entry name" value="DEADc"/>
    <property type="match status" value="1"/>
</dbReference>
<reference evidence="16 17" key="1">
    <citation type="submission" date="2018-06" db="EMBL/GenBank/DDBJ databases">
        <authorList>
            <consortium name="Pathogen Informatics"/>
            <person name="Doyle S."/>
        </authorList>
    </citation>
    <scope>NUCLEOTIDE SEQUENCE [LARGE SCALE GENOMIC DNA]</scope>
    <source>
        <strain evidence="16 17">NCTC11179</strain>
    </source>
</reference>
<dbReference type="InterPro" id="IPR044742">
    <property type="entry name" value="DEAD/DEAH_RhlB"/>
</dbReference>
<dbReference type="InterPro" id="IPR011545">
    <property type="entry name" value="DEAD/DEAH_box_helicase_dom"/>
</dbReference>
<evidence type="ECO:0000256" key="6">
    <source>
        <dbReference type="ARBA" id="ARBA00022840"/>
    </source>
</evidence>
<dbReference type="EC" id="3.6.4.13" evidence="1"/>
<keyword evidence="6 11" id="KW-0067">ATP-binding</keyword>
<feature type="domain" description="DEAD-box RNA helicase Q" evidence="15">
    <location>
        <begin position="14"/>
        <end position="42"/>
    </location>
</feature>
<dbReference type="AlphaFoldDB" id="A0A378RII6"/>
<dbReference type="Pfam" id="PF00271">
    <property type="entry name" value="Helicase_C"/>
    <property type="match status" value="1"/>
</dbReference>
<gene>
    <name evidence="16" type="primary">rhlE_1</name>
    <name evidence="16" type="ORF">NCTC11179_00370</name>
</gene>
<name>A0A378RII6_MYROD</name>
<dbReference type="CDD" id="cd18787">
    <property type="entry name" value="SF2_C_DEAD"/>
    <property type="match status" value="1"/>
</dbReference>
<dbReference type="GO" id="GO:0005524">
    <property type="term" value="F:ATP binding"/>
    <property type="evidence" value="ECO:0007669"/>
    <property type="project" value="UniProtKB-KW"/>
</dbReference>
<organism evidence="16 17">
    <name type="scientific">Myroides odoratus</name>
    <name type="common">Flavobacterium odoratum</name>
    <dbReference type="NCBI Taxonomy" id="256"/>
    <lineage>
        <taxon>Bacteria</taxon>
        <taxon>Pseudomonadati</taxon>
        <taxon>Bacteroidota</taxon>
        <taxon>Flavobacteriia</taxon>
        <taxon>Flavobacteriales</taxon>
        <taxon>Flavobacteriaceae</taxon>
        <taxon>Myroides</taxon>
    </lineage>
</organism>
<dbReference type="InterPro" id="IPR027417">
    <property type="entry name" value="P-loop_NTPase"/>
</dbReference>
<dbReference type="FunFam" id="3.40.50.300:FF:000108">
    <property type="entry name" value="ATP-dependent RNA helicase RhlE"/>
    <property type="match status" value="1"/>
</dbReference>
<evidence type="ECO:0000256" key="2">
    <source>
        <dbReference type="ARBA" id="ARBA00022490"/>
    </source>
</evidence>
<accession>A0A378RII6</accession>
<dbReference type="PROSITE" id="PS51192">
    <property type="entry name" value="HELICASE_ATP_BIND_1"/>
    <property type="match status" value="1"/>
</dbReference>
<dbReference type="SMART" id="SM00487">
    <property type="entry name" value="DEXDc"/>
    <property type="match status" value="1"/>
</dbReference>
<evidence type="ECO:0000256" key="9">
    <source>
        <dbReference type="ARBA" id="ARBA00074363"/>
    </source>
</evidence>
<comment type="catalytic activity">
    <reaction evidence="8">
        <text>ATP + H2O = ADP + phosphate + H(+)</text>
        <dbReference type="Rhea" id="RHEA:13065"/>
        <dbReference type="ChEBI" id="CHEBI:15377"/>
        <dbReference type="ChEBI" id="CHEBI:15378"/>
        <dbReference type="ChEBI" id="CHEBI:30616"/>
        <dbReference type="ChEBI" id="CHEBI:43474"/>
        <dbReference type="ChEBI" id="CHEBI:456216"/>
        <dbReference type="EC" id="3.6.4.13"/>
    </reaction>
</comment>
<dbReference type="InterPro" id="IPR000629">
    <property type="entry name" value="RNA-helicase_DEAD-box_CS"/>
</dbReference>
<keyword evidence="4 11" id="KW-0378">Hydrolase</keyword>
<feature type="short sequence motif" description="Q motif" evidence="10">
    <location>
        <begin position="14"/>
        <end position="42"/>
    </location>
</feature>
<proteinExistence type="inferred from homology"/>
<dbReference type="GO" id="GO:0009266">
    <property type="term" value="P:response to temperature stimulus"/>
    <property type="evidence" value="ECO:0007669"/>
    <property type="project" value="UniProtKB-ARBA"/>
</dbReference>
<dbReference type="InterPro" id="IPR014014">
    <property type="entry name" value="RNA_helicase_DEAD_Q_motif"/>
</dbReference>
<evidence type="ECO:0000256" key="5">
    <source>
        <dbReference type="ARBA" id="ARBA00022806"/>
    </source>
</evidence>
<dbReference type="PANTHER" id="PTHR47959:SF13">
    <property type="entry name" value="ATP-DEPENDENT RNA HELICASE RHLE"/>
    <property type="match status" value="1"/>
</dbReference>
<sequence length="420" mass="46763">MEYWKYWAFSPSTMTFKQLNIIQPILNAIEKIGYDQPTAIQAKSIPFILQGHDIIGCAQTGTGKTASFSIPILQLLQQQVNPKKGIRSLILTPTRELAIQIDENFKAYGAQLKIKHVAIFGGVSQHKQVGQLRRGVDVVIATPGRLLDLLNQQLISLQHVEIVVLDEADRMLDMGFVKDVNKIFTKIPTKRQTLFFSATMPPEIKKLAMQLVRNPKEVHVSPVSSTAGTIEQGVYFAEKDDKLDLLFSILKDASIQRSLVFTRTKFGADRLAKKLVGMGLSAAAIHGNKSQNARQRALSDFKANKIRVLIATDIAARGIDIEELPHVVNYELPNIPESYVHRIGRTGRAGASGVAVSFCGTDEIKELKKIEKVIGIKIPVLSTTFPLSEPQPEVKVKQVKKRHKRNNRPRKRPGQSDKQA</sequence>
<dbReference type="GO" id="GO:0042255">
    <property type="term" value="P:ribosome assembly"/>
    <property type="evidence" value="ECO:0007669"/>
    <property type="project" value="UniProtKB-ARBA"/>
</dbReference>
<comment type="similarity">
    <text evidence="7 11">Belongs to the DEAD box helicase family.</text>
</comment>
<dbReference type="PROSITE" id="PS51194">
    <property type="entry name" value="HELICASE_CTER"/>
    <property type="match status" value="1"/>
</dbReference>
<keyword evidence="17" id="KW-1185">Reference proteome</keyword>
<dbReference type="InterPro" id="IPR001650">
    <property type="entry name" value="Helicase_C-like"/>
</dbReference>
<feature type="domain" description="Helicase C-terminal" evidence="14">
    <location>
        <begin position="242"/>
        <end position="393"/>
    </location>
</feature>
<evidence type="ECO:0000259" key="13">
    <source>
        <dbReference type="PROSITE" id="PS51192"/>
    </source>
</evidence>
<evidence type="ECO:0000313" key="16">
    <source>
        <dbReference type="EMBL" id="STZ26843.1"/>
    </source>
</evidence>
<evidence type="ECO:0000256" key="4">
    <source>
        <dbReference type="ARBA" id="ARBA00022801"/>
    </source>
</evidence>
<dbReference type="GO" id="GO:0003724">
    <property type="term" value="F:RNA helicase activity"/>
    <property type="evidence" value="ECO:0007669"/>
    <property type="project" value="UniProtKB-EC"/>
</dbReference>
<evidence type="ECO:0000256" key="11">
    <source>
        <dbReference type="RuleBase" id="RU000492"/>
    </source>
</evidence>
<feature type="compositionally biased region" description="Basic residues" evidence="12">
    <location>
        <begin position="397"/>
        <end position="413"/>
    </location>
</feature>
<dbReference type="PANTHER" id="PTHR47959">
    <property type="entry name" value="ATP-DEPENDENT RNA HELICASE RHLE-RELATED"/>
    <property type="match status" value="1"/>
</dbReference>
<evidence type="ECO:0000256" key="10">
    <source>
        <dbReference type="PROSITE-ProRule" id="PRU00552"/>
    </source>
</evidence>
<feature type="domain" description="Helicase ATP-binding" evidence="13">
    <location>
        <begin position="45"/>
        <end position="218"/>
    </location>
</feature>
<evidence type="ECO:0000259" key="15">
    <source>
        <dbReference type="PROSITE" id="PS51195"/>
    </source>
</evidence>
<evidence type="ECO:0000256" key="7">
    <source>
        <dbReference type="ARBA" id="ARBA00038437"/>
    </source>
</evidence>
<evidence type="ECO:0000256" key="3">
    <source>
        <dbReference type="ARBA" id="ARBA00022741"/>
    </source>
</evidence>
<dbReference type="GO" id="GO:0016887">
    <property type="term" value="F:ATP hydrolysis activity"/>
    <property type="evidence" value="ECO:0007669"/>
    <property type="project" value="RHEA"/>
</dbReference>